<dbReference type="EMBL" id="JAHKKG010000005">
    <property type="protein sequence ID" value="MBU2665467.1"/>
    <property type="molecule type" value="Genomic_DNA"/>
</dbReference>
<keyword evidence="3" id="KW-1185">Reference proteome</keyword>
<dbReference type="InterPro" id="IPR054191">
    <property type="entry name" value="DUF6896"/>
</dbReference>
<gene>
    <name evidence="2" type="ORF">KOI35_18325</name>
</gene>
<accession>A0ABS5YPT9</accession>
<evidence type="ECO:0000313" key="2">
    <source>
        <dbReference type="EMBL" id="MBU2665467.1"/>
    </source>
</evidence>
<dbReference type="Pfam" id="PF21837">
    <property type="entry name" value="DUF6896"/>
    <property type="match status" value="1"/>
</dbReference>
<organism evidence="2 3">
    <name type="scientific">Paractinoplanes bogorensis</name>
    <dbReference type="NCBI Taxonomy" id="1610840"/>
    <lineage>
        <taxon>Bacteria</taxon>
        <taxon>Bacillati</taxon>
        <taxon>Actinomycetota</taxon>
        <taxon>Actinomycetes</taxon>
        <taxon>Micromonosporales</taxon>
        <taxon>Micromonosporaceae</taxon>
        <taxon>Paractinoplanes</taxon>
    </lineage>
</organism>
<sequence>MAADGGREVDVDVIDRVEAFDAWRICWFLDEVADGGLTTVDIEAACRRLVAAGEWFAPVPYFE</sequence>
<feature type="domain" description="DUF6896" evidence="1">
    <location>
        <begin position="4"/>
        <end position="55"/>
    </location>
</feature>
<dbReference type="Proteomes" id="UP001519654">
    <property type="component" value="Unassembled WGS sequence"/>
</dbReference>
<evidence type="ECO:0000313" key="3">
    <source>
        <dbReference type="Proteomes" id="UP001519654"/>
    </source>
</evidence>
<reference evidence="2 3" key="1">
    <citation type="submission" date="2021-06" db="EMBL/GenBank/DDBJ databases">
        <title>Actinoplanes lichenicola sp. nov., and Actinoplanes ovalisporus sp. nov., isolated from lichen in Thailand.</title>
        <authorList>
            <person name="Saeng-In P."/>
            <person name="Kanchanasin P."/>
            <person name="Yuki M."/>
            <person name="Kudo T."/>
            <person name="Ohkuma M."/>
            <person name="Phongsopitanun W."/>
            <person name="Tanasupawat S."/>
        </authorList>
    </citation>
    <scope>NUCLEOTIDE SEQUENCE [LARGE SCALE GENOMIC DNA]</scope>
    <source>
        <strain evidence="2 3">NBRC 110975</strain>
    </source>
</reference>
<name>A0ABS5YPT9_9ACTN</name>
<comment type="caution">
    <text evidence="2">The sequence shown here is derived from an EMBL/GenBank/DDBJ whole genome shotgun (WGS) entry which is preliminary data.</text>
</comment>
<protein>
    <recommendedName>
        <fullName evidence="1">DUF6896 domain-containing protein</fullName>
    </recommendedName>
</protein>
<proteinExistence type="predicted"/>
<evidence type="ECO:0000259" key="1">
    <source>
        <dbReference type="Pfam" id="PF21837"/>
    </source>
</evidence>